<name>A6TP46_ALKMQ</name>
<evidence type="ECO:0000313" key="2">
    <source>
        <dbReference type="EMBL" id="ABR47964.1"/>
    </source>
</evidence>
<gene>
    <name evidence="2" type="ordered locus">Amet_1793</name>
</gene>
<evidence type="ECO:0000256" key="1">
    <source>
        <dbReference type="SAM" id="Phobius"/>
    </source>
</evidence>
<proteinExistence type="predicted"/>
<dbReference type="EMBL" id="CP000724">
    <property type="protein sequence ID" value="ABR47964.1"/>
    <property type="molecule type" value="Genomic_DNA"/>
</dbReference>
<keyword evidence="1" id="KW-0812">Transmembrane</keyword>
<evidence type="ECO:0000313" key="3">
    <source>
        <dbReference type="Proteomes" id="UP000001572"/>
    </source>
</evidence>
<feature type="transmembrane region" description="Helical" evidence="1">
    <location>
        <begin position="20"/>
        <end position="39"/>
    </location>
</feature>
<feature type="transmembrane region" description="Helical" evidence="1">
    <location>
        <begin position="59"/>
        <end position="79"/>
    </location>
</feature>
<reference evidence="3" key="1">
    <citation type="journal article" date="2016" name="Genome Announc.">
        <title>Complete genome sequence of Alkaliphilus metalliredigens strain QYMF, an alkaliphilic and metal-reducing bacterium isolated from borax-contaminated leachate ponds.</title>
        <authorList>
            <person name="Hwang C."/>
            <person name="Copeland A."/>
            <person name="Lucas S."/>
            <person name="Lapidus A."/>
            <person name="Barry K."/>
            <person name="Detter J.C."/>
            <person name="Glavina Del Rio T."/>
            <person name="Hammon N."/>
            <person name="Israni S."/>
            <person name="Dalin E."/>
            <person name="Tice H."/>
            <person name="Pitluck S."/>
            <person name="Chertkov O."/>
            <person name="Brettin T."/>
            <person name="Bruce D."/>
            <person name="Han C."/>
            <person name="Schmutz J."/>
            <person name="Larimer F."/>
            <person name="Land M.L."/>
            <person name="Hauser L."/>
            <person name="Kyrpides N."/>
            <person name="Mikhailova N."/>
            <person name="Ye Q."/>
            <person name="Zhou J."/>
            <person name="Richardson P."/>
            <person name="Fields M.W."/>
        </authorList>
    </citation>
    <scope>NUCLEOTIDE SEQUENCE [LARGE SCALE GENOMIC DNA]</scope>
    <source>
        <strain evidence="3">QYMF</strain>
    </source>
</reference>
<accession>A6TP46</accession>
<dbReference type="Proteomes" id="UP000001572">
    <property type="component" value="Chromosome"/>
</dbReference>
<dbReference type="HOGENOM" id="CLU_2068149_0_0_9"/>
<dbReference type="AlphaFoldDB" id="A6TP46"/>
<keyword evidence="1" id="KW-0472">Membrane</keyword>
<dbReference type="KEGG" id="amt:Amet_1793"/>
<keyword evidence="3" id="KW-1185">Reference proteome</keyword>
<organism evidence="2 3">
    <name type="scientific">Alkaliphilus metalliredigens (strain QYMF)</name>
    <dbReference type="NCBI Taxonomy" id="293826"/>
    <lineage>
        <taxon>Bacteria</taxon>
        <taxon>Bacillati</taxon>
        <taxon>Bacillota</taxon>
        <taxon>Clostridia</taxon>
        <taxon>Peptostreptococcales</taxon>
        <taxon>Natronincolaceae</taxon>
        <taxon>Alkaliphilus</taxon>
    </lineage>
</organism>
<protein>
    <submittedName>
        <fullName evidence="2">Uncharacterized protein</fullName>
    </submittedName>
</protein>
<sequence length="118" mass="13522">MPRFMNIQIPKKGNQPSKIFSLLIFILVLTTTLVYYLLYRHIIPARGYAMEGAFNTEQATLLFLIFIVFHLLFLPLASLQNRLCKTNGNSQAITSDSNDFLKANEKCRELNSPCKHEV</sequence>
<dbReference type="STRING" id="293826.Amet_1793"/>
<keyword evidence="1" id="KW-1133">Transmembrane helix</keyword>